<dbReference type="AlphaFoldDB" id="A0A5C3KDR4"/>
<name>A0A5C3KDR4_COPMA</name>
<protein>
    <submittedName>
        <fullName evidence="1">Uncharacterized protein</fullName>
    </submittedName>
</protein>
<evidence type="ECO:0000313" key="2">
    <source>
        <dbReference type="Proteomes" id="UP000307440"/>
    </source>
</evidence>
<proteinExistence type="predicted"/>
<evidence type="ECO:0000313" key="1">
    <source>
        <dbReference type="EMBL" id="TFK17897.1"/>
    </source>
</evidence>
<reference evidence="1 2" key="1">
    <citation type="journal article" date="2019" name="Nat. Ecol. Evol.">
        <title>Megaphylogeny resolves global patterns of mushroom evolution.</title>
        <authorList>
            <person name="Varga T."/>
            <person name="Krizsan K."/>
            <person name="Foldi C."/>
            <person name="Dima B."/>
            <person name="Sanchez-Garcia M."/>
            <person name="Sanchez-Ramirez S."/>
            <person name="Szollosi G.J."/>
            <person name="Szarkandi J.G."/>
            <person name="Papp V."/>
            <person name="Albert L."/>
            <person name="Andreopoulos W."/>
            <person name="Angelini C."/>
            <person name="Antonin V."/>
            <person name="Barry K.W."/>
            <person name="Bougher N.L."/>
            <person name="Buchanan P."/>
            <person name="Buyck B."/>
            <person name="Bense V."/>
            <person name="Catcheside P."/>
            <person name="Chovatia M."/>
            <person name="Cooper J."/>
            <person name="Damon W."/>
            <person name="Desjardin D."/>
            <person name="Finy P."/>
            <person name="Geml J."/>
            <person name="Haridas S."/>
            <person name="Hughes K."/>
            <person name="Justo A."/>
            <person name="Karasinski D."/>
            <person name="Kautmanova I."/>
            <person name="Kiss B."/>
            <person name="Kocsube S."/>
            <person name="Kotiranta H."/>
            <person name="LaButti K.M."/>
            <person name="Lechner B.E."/>
            <person name="Liimatainen K."/>
            <person name="Lipzen A."/>
            <person name="Lukacs Z."/>
            <person name="Mihaltcheva S."/>
            <person name="Morgado L.N."/>
            <person name="Niskanen T."/>
            <person name="Noordeloos M.E."/>
            <person name="Ohm R.A."/>
            <person name="Ortiz-Santana B."/>
            <person name="Ovrebo C."/>
            <person name="Racz N."/>
            <person name="Riley R."/>
            <person name="Savchenko A."/>
            <person name="Shiryaev A."/>
            <person name="Soop K."/>
            <person name="Spirin V."/>
            <person name="Szebenyi C."/>
            <person name="Tomsovsky M."/>
            <person name="Tulloss R.E."/>
            <person name="Uehling J."/>
            <person name="Grigoriev I.V."/>
            <person name="Vagvolgyi C."/>
            <person name="Papp T."/>
            <person name="Martin F.M."/>
            <person name="Miettinen O."/>
            <person name="Hibbett D.S."/>
            <person name="Nagy L.G."/>
        </authorList>
    </citation>
    <scope>NUCLEOTIDE SEQUENCE [LARGE SCALE GENOMIC DNA]</scope>
    <source>
        <strain evidence="1 2">CBS 121175</strain>
    </source>
</reference>
<dbReference type="Proteomes" id="UP000307440">
    <property type="component" value="Unassembled WGS sequence"/>
</dbReference>
<accession>A0A5C3KDR4</accession>
<organism evidence="1 2">
    <name type="scientific">Coprinopsis marcescibilis</name>
    <name type="common">Agaric fungus</name>
    <name type="synonym">Psathyrella marcescibilis</name>
    <dbReference type="NCBI Taxonomy" id="230819"/>
    <lineage>
        <taxon>Eukaryota</taxon>
        <taxon>Fungi</taxon>
        <taxon>Dikarya</taxon>
        <taxon>Basidiomycota</taxon>
        <taxon>Agaricomycotina</taxon>
        <taxon>Agaricomycetes</taxon>
        <taxon>Agaricomycetidae</taxon>
        <taxon>Agaricales</taxon>
        <taxon>Agaricineae</taxon>
        <taxon>Psathyrellaceae</taxon>
        <taxon>Coprinopsis</taxon>
    </lineage>
</organism>
<sequence>MRDVSIRAPRSSIASTGSTTILRLSRVNDLLLDTCLWKTTSQLPVHSPLFQHRQCARILLVLSVTLVVSSSDGGKGVGVVCSFLPVFVML</sequence>
<gene>
    <name evidence="1" type="ORF">FA15DRAFT_675711</name>
</gene>
<keyword evidence="2" id="KW-1185">Reference proteome</keyword>
<dbReference type="EMBL" id="ML210451">
    <property type="protein sequence ID" value="TFK17897.1"/>
    <property type="molecule type" value="Genomic_DNA"/>
</dbReference>
<feature type="non-terminal residue" evidence="1">
    <location>
        <position position="90"/>
    </location>
</feature>